<feature type="compositionally biased region" description="Basic and acidic residues" evidence="1">
    <location>
        <begin position="273"/>
        <end position="285"/>
    </location>
</feature>
<feature type="compositionally biased region" description="Polar residues" evidence="1">
    <location>
        <begin position="296"/>
        <end position="315"/>
    </location>
</feature>
<evidence type="ECO:0000313" key="3">
    <source>
        <dbReference type="EMBL" id="PMD38349.1"/>
    </source>
</evidence>
<dbReference type="PANTHER" id="PTHR36223:SF1">
    <property type="entry name" value="TRANSCRIPTION ELONGATION FACTOR EAF N-TERMINAL DOMAIN-CONTAINING PROTEIN"/>
    <property type="match status" value="1"/>
</dbReference>
<dbReference type="Proteomes" id="UP000235786">
    <property type="component" value="Unassembled WGS sequence"/>
</dbReference>
<evidence type="ECO:0000259" key="2">
    <source>
        <dbReference type="Pfam" id="PF25534"/>
    </source>
</evidence>
<dbReference type="EMBL" id="KZ613948">
    <property type="protein sequence ID" value="PMD38349.1"/>
    <property type="molecule type" value="Genomic_DNA"/>
</dbReference>
<dbReference type="PANTHER" id="PTHR36223">
    <property type="entry name" value="BETA-LACTAMASE-TYPE TRANSPEPTIDASE FOLD DOMAIN CONTAINING PROTEIN"/>
    <property type="match status" value="1"/>
</dbReference>
<dbReference type="Pfam" id="PF25534">
    <property type="entry name" value="DUF7918"/>
    <property type="match status" value="1"/>
</dbReference>
<protein>
    <recommendedName>
        <fullName evidence="2">DUF7918 domain-containing protein</fullName>
    </recommendedName>
</protein>
<dbReference type="InterPro" id="IPR057678">
    <property type="entry name" value="DUF7918"/>
</dbReference>
<feature type="domain" description="DUF7918" evidence="2">
    <location>
        <begin position="9"/>
        <end position="240"/>
    </location>
</feature>
<sequence>MAVLQGCPGIKVSIVSNGQALQEYPDIEGDFNNKDYASLPVSLQSLSYVECTSEAEFGIRVELDQTYNSWQEHTHLAFRAYVDGQGIGGVNKQIGKWTYDIAEAIIDSSPTEQIRRKLKFSSITKVDDADSVRVKTDAKFATGLGEIIVYVHRCNHEPIREPIYGRPTSFITAPKEISEKALKGQAISHGVSFGEEVRVNVPRKTEKAVFIDGYIRPHGVFRFRYRSREGLKQELIIPRSPSPEPGMRPLKPHTQSTVNAALSRGERLAKLKREIDEIKSEDHDGTTGGRKRNRESSGVQSSGRAYKTSRQSNGSVVIDLTADE</sequence>
<feature type="region of interest" description="Disordered" evidence="1">
    <location>
        <begin position="237"/>
        <end position="256"/>
    </location>
</feature>
<dbReference type="OrthoDB" id="3364132at2759"/>
<reference evidence="3 4" key="1">
    <citation type="submission" date="2016-04" db="EMBL/GenBank/DDBJ databases">
        <title>A degradative enzymes factory behind the ericoid mycorrhizal symbiosis.</title>
        <authorList>
            <consortium name="DOE Joint Genome Institute"/>
            <person name="Martino E."/>
            <person name="Morin E."/>
            <person name="Grelet G."/>
            <person name="Kuo A."/>
            <person name="Kohler A."/>
            <person name="Daghino S."/>
            <person name="Barry K."/>
            <person name="Choi C."/>
            <person name="Cichocki N."/>
            <person name="Clum A."/>
            <person name="Copeland A."/>
            <person name="Hainaut M."/>
            <person name="Haridas S."/>
            <person name="Labutti K."/>
            <person name="Lindquist E."/>
            <person name="Lipzen A."/>
            <person name="Khouja H.-R."/>
            <person name="Murat C."/>
            <person name="Ohm R."/>
            <person name="Olson A."/>
            <person name="Spatafora J."/>
            <person name="Veneault-Fourrey C."/>
            <person name="Henrissat B."/>
            <person name="Grigoriev I."/>
            <person name="Martin F."/>
            <person name="Perotto S."/>
        </authorList>
    </citation>
    <scope>NUCLEOTIDE SEQUENCE [LARGE SCALE GENOMIC DNA]</scope>
    <source>
        <strain evidence="3 4">F</strain>
    </source>
</reference>
<organism evidence="3 4">
    <name type="scientific">Hyaloscypha variabilis (strain UAMH 11265 / GT02V1 / F)</name>
    <name type="common">Meliniomyces variabilis</name>
    <dbReference type="NCBI Taxonomy" id="1149755"/>
    <lineage>
        <taxon>Eukaryota</taxon>
        <taxon>Fungi</taxon>
        <taxon>Dikarya</taxon>
        <taxon>Ascomycota</taxon>
        <taxon>Pezizomycotina</taxon>
        <taxon>Leotiomycetes</taxon>
        <taxon>Helotiales</taxon>
        <taxon>Hyaloscyphaceae</taxon>
        <taxon>Hyaloscypha</taxon>
        <taxon>Hyaloscypha variabilis</taxon>
    </lineage>
</organism>
<dbReference type="AlphaFoldDB" id="A0A2J6RIM6"/>
<accession>A0A2J6RIM6</accession>
<gene>
    <name evidence="3" type="ORF">L207DRAFT_531253</name>
</gene>
<proteinExistence type="predicted"/>
<name>A0A2J6RIM6_HYAVF</name>
<feature type="region of interest" description="Disordered" evidence="1">
    <location>
        <begin position="273"/>
        <end position="324"/>
    </location>
</feature>
<evidence type="ECO:0000256" key="1">
    <source>
        <dbReference type="SAM" id="MobiDB-lite"/>
    </source>
</evidence>
<keyword evidence="4" id="KW-1185">Reference proteome</keyword>
<dbReference type="STRING" id="1149755.A0A2J6RIM6"/>
<evidence type="ECO:0000313" key="4">
    <source>
        <dbReference type="Proteomes" id="UP000235786"/>
    </source>
</evidence>